<evidence type="ECO:0000313" key="4">
    <source>
        <dbReference type="Proteomes" id="UP000078252"/>
    </source>
</evidence>
<organism evidence="3 4">
    <name type="scientific">Curtobacterium luteum</name>
    <dbReference type="NCBI Taxonomy" id="33881"/>
    <lineage>
        <taxon>Bacteria</taxon>
        <taxon>Bacillati</taxon>
        <taxon>Actinomycetota</taxon>
        <taxon>Actinomycetes</taxon>
        <taxon>Micrococcales</taxon>
        <taxon>Microbacteriaceae</taxon>
        <taxon>Curtobacterium</taxon>
    </lineage>
</organism>
<feature type="domain" description="TadE-like" evidence="2">
    <location>
        <begin position="8"/>
        <end position="50"/>
    </location>
</feature>
<gene>
    <name evidence="3" type="ORF">NS184_15910</name>
</gene>
<keyword evidence="1" id="KW-0472">Membrane</keyword>
<keyword evidence="1" id="KW-1133">Transmembrane helix</keyword>
<dbReference type="Proteomes" id="UP000078252">
    <property type="component" value="Unassembled WGS sequence"/>
</dbReference>
<feature type="transmembrane region" description="Helical" evidence="1">
    <location>
        <begin position="14"/>
        <end position="35"/>
    </location>
</feature>
<dbReference type="PATRIC" id="fig|33881.3.peg.190"/>
<protein>
    <recommendedName>
        <fullName evidence="2">TadE-like domain-containing protein</fullName>
    </recommendedName>
</protein>
<dbReference type="EMBL" id="LDQC01000114">
    <property type="protein sequence ID" value="KTR02429.1"/>
    <property type="molecule type" value="Genomic_DNA"/>
</dbReference>
<evidence type="ECO:0000256" key="1">
    <source>
        <dbReference type="SAM" id="Phobius"/>
    </source>
</evidence>
<name>A0A175RHY5_9MICO</name>
<dbReference type="InterPro" id="IPR012495">
    <property type="entry name" value="TadE-like_dom"/>
</dbReference>
<dbReference type="Pfam" id="PF07811">
    <property type="entry name" value="TadE"/>
    <property type="match status" value="1"/>
</dbReference>
<sequence length="109" mass="10631">MPCRSDRGSVTVEFAVVLPAVAVVLTLLVAAVVTVDRQGTLQLAAATAARAAGRGDQEAAAATVASVPGASAAYRRASGLVCVDLAVPAPGVFAAVVLRASGCAAERGG</sequence>
<reference evidence="3 4" key="1">
    <citation type="journal article" date="2016" name="Front. Microbiol.">
        <title>Genomic Resource of Rice Seed Associated Bacteria.</title>
        <authorList>
            <person name="Midha S."/>
            <person name="Bansal K."/>
            <person name="Sharma S."/>
            <person name="Kumar N."/>
            <person name="Patil P.P."/>
            <person name="Chaudhry V."/>
            <person name="Patil P.B."/>
        </authorList>
    </citation>
    <scope>NUCLEOTIDE SEQUENCE [LARGE SCALE GENOMIC DNA]</scope>
    <source>
        <strain evidence="3 4">NS184</strain>
    </source>
</reference>
<comment type="caution">
    <text evidence="3">The sequence shown here is derived from an EMBL/GenBank/DDBJ whole genome shotgun (WGS) entry which is preliminary data.</text>
</comment>
<accession>A0A175RHY5</accession>
<proteinExistence type="predicted"/>
<evidence type="ECO:0000259" key="2">
    <source>
        <dbReference type="Pfam" id="PF07811"/>
    </source>
</evidence>
<keyword evidence="1" id="KW-0812">Transmembrane</keyword>
<evidence type="ECO:0000313" key="3">
    <source>
        <dbReference type="EMBL" id="KTR02429.1"/>
    </source>
</evidence>
<dbReference type="AlphaFoldDB" id="A0A175RHY5"/>